<dbReference type="GO" id="GO:0003700">
    <property type="term" value="F:DNA-binding transcription factor activity"/>
    <property type="evidence" value="ECO:0007669"/>
    <property type="project" value="InterPro"/>
</dbReference>
<dbReference type="InterPro" id="IPR036390">
    <property type="entry name" value="WH_DNA-bd_sf"/>
</dbReference>
<dbReference type="Pfam" id="PF03466">
    <property type="entry name" value="LysR_substrate"/>
    <property type="match status" value="1"/>
</dbReference>
<dbReference type="Proteomes" id="UP000464186">
    <property type="component" value="Chromosome"/>
</dbReference>
<evidence type="ECO:0000259" key="5">
    <source>
        <dbReference type="PROSITE" id="PS50931"/>
    </source>
</evidence>
<comment type="similarity">
    <text evidence="1">Belongs to the LysR transcriptional regulatory family.</text>
</comment>
<feature type="domain" description="HTH lysR-type" evidence="5">
    <location>
        <begin position="1"/>
        <end position="58"/>
    </location>
</feature>
<dbReference type="KEGG" id="psey:GU243_21330"/>
<dbReference type="GO" id="GO:0005829">
    <property type="term" value="C:cytosol"/>
    <property type="evidence" value="ECO:0007669"/>
    <property type="project" value="TreeGrafter"/>
</dbReference>
<keyword evidence="7" id="KW-1185">Reference proteome</keyword>
<evidence type="ECO:0000256" key="1">
    <source>
        <dbReference type="ARBA" id="ARBA00009437"/>
    </source>
</evidence>
<evidence type="ECO:0000256" key="2">
    <source>
        <dbReference type="ARBA" id="ARBA00023015"/>
    </source>
</evidence>
<evidence type="ECO:0000313" key="7">
    <source>
        <dbReference type="Proteomes" id="UP000464186"/>
    </source>
</evidence>
<dbReference type="PRINTS" id="PR00039">
    <property type="entry name" value="HTHLYSR"/>
</dbReference>
<evidence type="ECO:0000313" key="6">
    <source>
        <dbReference type="EMBL" id="QHK21788.1"/>
    </source>
</evidence>
<dbReference type="SUPFAM" id="SSF53850">
    <property type="entry name" value="Periplasmic binding protein-like II"/>
    <property type="match status" value="1"/>
</dbReference>
<dbReference type="SUPFAM" id="SSF46785">
    <property type="entry name" value="Winged helix' DNA-binding domain"/>
    <property type="match status" value="1"/>
</dbReference>
<dbReference type="PANTHER" id="PTHR30419">
    <property type="entry name" value="HTH-TYPE TRANSCRIPTIONAL REGULATOR YBHD"/>
    <property type="match status" value="1"/>
</dbReference>
<keyword evidence="4" id="KW-0804">Transcription</keyword>
<dbReference type="Gene3D" id="3.40.190.290">
    <property type="match status" value="1"/>
</dbReference>
<dbReference type="Gene3D" id="1.10.10.10">
    <property type="entry name" value="Winged helix-like DNA-binding domain superfamily/Winged helix DNA-binding domain"/>
    <property type="match status" value="1"/>
</dbReference>
<evidence type="ECO:0000256" key="4">
    <source>
        <dbReference type="ARBA" id="ARBA00023163"/>
    </source>
</evidence>
<dbReference type="InterPro" id="IPR005119">
    <property type="entry name" value="LysR_subst-bd"/>
</dbReference>
<dbReference type="Pfam" id="PF00126">
    <property type="entry name" value="HTH_1"/>
    <property type="match status" value="1"/>
</dbReference>
<organism evidence="6 7">
    <name type="scientific">Pseudarthrobacter psychrotolerans</name>
    <dbReference type="NCBI Taxonomy" id="2697569"/>
    <lineage>
        <taxon>Bacteria</taxon>
        <taxon>Bacillati</taxon>
        <taxon>Actinomycetota</taxon>
        <taxon>Actinomycetes</taxon>
        <taxon>Micrococcales</taxon>
        <taxon>Micrococcaceae</taxon>
        <taxon>Pseudarthrobacter</taxon>
    </lineage>
</organism>
<gene>
    <name evidence="6" type="ORF">GU243_21330</name>
</gene>
<dbReference type="PANTHER" id="PTHR30419:SF8">
    <property type="entry name" value="NITROGEN ASSIMILATION TRANSCRIPTIONAL ACTIVATOR-RELATED"/>
    <property type="match status" value="1"/>
</dbReference>
<dbReference type="EMBL" id="CP047898">
    <property type="protein sequence ID" value="QHK21788.1"/>
    <property type="molecule type" value="Genomic_DNA"/>
</dbReference>
<dbReference type="AlphaFoldDB" id="A0A6P1NRK4"/>
<dbReference type="InterPro" id="IPR050950">
    <property type="entry name" value="HTH-type_LysR_regulators"/>
</dbReference>
<name>A0A6P1NRK4_9MICC</name>
<dbReference type="InterPro" id="IPR000847">
    <property type="entry name" value="LysR_HTH_N"/>
</dbReference>
<accession>A0A6P1NRK4</accession>
<dbReference type="InterPro" id="IPR036388">
    <property type="entry name" value="WH-like_DNA-bd_sf"/>
</dbReference>
<proteinExistence type="inferred from homology"/>
<sequence>MTLAQLRAFLAAYELGSFTAAARKLETSQASVSELIHRLEQELAHSLFTRGGRRLIPTTAAVELQQHAQRSVTSFDNGVEALKSMSSLEGGVCTFGVLRYGAHYDLADLVQRFHRRYPKVKVRLVGLNSVAVAESVASGEIEAGLIVLPVVETGLQVRPLFRDQVFYVSATRDPSQGPMTMQELAASKLVLYDAFAGWRDPTRRQILERARLKGLKIDPAIEVEHVDTALGLVAAGAADTFVPQAIVNGAGFPKNIKAVPFAEPLYDTIALIQREASYLSPATRKMAQMAERTLLAKVDPEQNVRRQIRN</sequence>
<protein>
    <submittedName>
        <fullName evidence="6">LysR family transcriptional regulator</fullName>
    </submittedName>
</protein>
<dbReference type="GO" id="GO:0003677">
    <property type="term" value="F:DNA binding"/>
    <property type="evidence" value="ECO:0007669"/>
    <property type="project" value="UniProtKB-KW"/>
</dbReference>
<dbReference type="PROSITE" id="PS50931">
    <property type="entry name" value="HTH_LYSR"/>
    <property type="match status" value="1"/>
</dbReference>
<keyword evidence="3" id="KW-0238">DNA-binding</keyword>
<evidence type="ECO:0000256" key="3">
    <source>
        <dbReference type="ARBA" id="ARBA00023125"/>
    </source>
</evidence>
<dbReference type="CDD" id="cd05466">
    <property type="entry name" value="PBP2_LTTR_substrate"/>
    <property type="match status" value="1"/>
</dbReference>
<reference evidence="6 7" key="1">
    <citation type="submission" date="2020-01" db="EMBL/GenBank/DDBJ databases">
        <title>Pseudarthrobacter psychrotolerans sp. nov., isolated from antarctic soil.</title>
        <authorList>
            <person name="Shin Y."/>
            <person name="Park W."/>
        </authorList>
    </citation>
    <scope>NUCLEOTIDE SEQUENCE [LARGE SCALE GENOMIC DNA]</scope>
    <source>
        <strain evidence="6 7">YJ56</strain>
    </source>
</reference>
<keyword evidence="2" id="KW-0805">Transcription regulation</keyword>